<evidence type="ECO:0000256" key="5">
    <source>
        <dbReference type="ARBA" id="ARBA00022692"/>
    </source>
</evidence>
<gene>
    <name evidence="11" type="primary">yeeO_23</name>
    <name evidence="11" type="ORF">SDC9_98913</name>
</gene>
<dbReference type="Pfam" id="PF01554">
    <property type="entry name" value="MatE"/>
    <property type="match status" value="2"/>
</dbReference>
<feature type="transmembrane region" description="Helical" evidence="10">
    <location>
        <begin position="20"/>
        <end position="46"/>
    </location>
</feature>
<dbReference type="NCBIfam" id="TIGR00797">
    <property type="entry name" value="matE"/>
    <property type="match status" value="1"/>
</dbReference>
<feature type="transmembrane region" description="Helical" evidence="10">
    <location>
        <begin position="171"/>
        <end position="190"/>
    </location>
</feature>
<feature type="transmembrane region" description="Helical" evidence="10">
    <location>
        <begin position="360"/>
        <end position="378"/>
    </location>
</feature>
<keyword evidence="5 10" id="KW-0812">Transmembrane</keyword>
<dbReference type="GO" id="GO:0005886">
    <property type="term" value="C:plasma membrane"/>
    <property type="evidence" value="ECO:0007669"/>
    <property type="project" value="UniProtKB-SubCell"/>
</dbReference>
<dbReference type="InterPro" id="IPR002528">
    <property type="entry name" value="MATE_fam"/>
</dbReference>
<feature type="transmembrane region" description="Helical" evidence="10">
    <location>
        <begin position="136"/>
        <end position="159"/>
    </location>
</feature>
<keyword evidence="4" id="KW-1003">Cell membrane</keyword>
<dbReference type="CDD" id="cd13137">
    <property type="entry name" value="MATE_NorM_like"/>
    <property type="match status" value="1"/>
</dbReference>
<feature type="transmembrane region" description="Helical" evidence="10">
    <location>
        <begin position="321"/>
        <end position="340"/>
    </location>
</feature>
<keyword evidence="7" id="KW-0406">Ion transport</keyword>
<dbReference type="GO" id="GO:0042910">
    <property type="term" value="F:xenobiotic transmembrane transporter activity"/>
    <property type="evidence" value="ECO:0007669"/>
    <property type="project" value="InterPro"/>
</dbReference>
<organism evidence="11">
    <name type="scientific">bioreactor metagenome</name>
    <dbReference type="NCBI Taxonomy" id="1076179"/>
    <lineage>
        <taxon>unclassified sequences</taxon>
        <taxon>metagenomes</taxon>
        <taxon>ecological metagenomes</taxon>
    </lineage>
</organism>
<evidence type="ECO:0000256" key="9">
    <source>
        <dbReference type="ARBA" id="ARBA00031636"/>
    </source>
</evidence>
<feature type="transmembrane region" description="Helical" evidence="10">
    <location>
        <begin position="58"/>
        <end position="78"/>
    </location>
</feature>
<feature type="transmembrane region" description="Helical" evidence="10">
    <location>
        <begin position="260"/>
        <end position="279"/>
    </location>
</feature>
<feature type="transmembrane region" description="Helical" evidence="10">
    <location>
        <begin position="390"/>
        <end position="410"/>
    </location>
</feature>
<reference evidence="11" key="1">
    <citation type="submission" date="2019-08" db="EMBL/GenBank/DDBJ databases">
        <authorList>
            <person name="Kucharzyk K."/>
            <person name="Murdoch R.W."/>
            <person name="Higgins S."/>
            <person name="Loffler F."/>
        </authorList>
    </citation>
    <scope>NUCLEOTIDE SEQUENCE</scope>
</reference>
<dbReference type="AlphaFoldDB" id="A0A645AGL2"/>
<evidence type="ECO:0000256" key="8">
    <source>
        <dbReference type="ARBA" id="ARBA00023136"/>
    </source>
</evidence>
<feature type="transmembrane region" description="Helical" evidence="10">
    <location>
        <begin position="285"/>
        <end position="309"/>
    </location>
</feature>
<evidence type="ECO:0000256" key="10">
    <source>
        <dbReference type="SAM" id="Phobius"/>
    </source>
</evidence>
<dbReference type="InterPro" id="IPR048279">
    <property type="entry name" value="MdtK-like"/>
</dbReference>
<evidence type="ECO:0000256" key="3">
    <source>
        <dbReference type="ARBA" id="ARBA00022449"/>
    </source>
</evidence>
<keyword evidence="6 10" id="KW-1133">Transmembrane helix</keyword>
<protein>
    <recommendedName>
        <fullName evidence="9">Multidrug-efflux transporter</fullName>
    </recommendedName>
</protein>
<sequence length="450" mass="49997">MEITQKTKKYLFTNENLYRLIFPLIVEQFLLVTVGLADSIMTASIGEAAVSAVSLVDSINILIINIFTALATGGAVVAGQYLGQKKENKACQSADQLMLFLFLSSITVMIIVYLSKYFILYIVFGNIEQDVMNYSNTYLTIVFMSIPFIAIYNGGAALFRAMGNSKITMKISIMMNLINLIGNYFLIYVFKMGIAGAAIPTVFSRVVAAVVIFILIRNDSLQIHLSKRICKKFDRVLIRKILYIGVPNGMENGMFQLGKIIVLNLIATFGTTAIAANAVANAVGLFQIIPGMAISQATLSVTSQCIGAGDYDQTKYYTKKLVKISTICILLTVIVTFISMPLILNAYNLSDYTAKISMDIILYHGSLAIIIWTASFVLPNTLRAANDVKFCMIVAIFSMWIFRIGFSYVLGRYMNIGVLGVWVAMSIDWIFRSVCFIIRYKGSKWKLNEI</sequence>
<dbReference type="PANTHER" id="PTHR43298">
    <property type="entry name" value="MULTIDRUG RESISTANCE PROTEIN NORM-RELATED"/>
    <property type="match status" value="1"/>
</dbReference>
<dbReference type="GO" id="GO:0015297">
    <property type="term" value="F:antiporter activity"/>
    <property type="evidence" value="ECO:0007669"/>
    <property type="project" value="UniProtKB-KW"/>
</dbReference>
<evidence type="ECO:0000256" key="1">
    <source>
        <dbReference type="ARBA" id="ARBA00004651"/>
    </source>
</evidence>
<comment type="caution">
    <text evidence="11">The sequence shown here is derived from an EMBL/GenBank/DDBJ whole genome shotgun (WGS) entry which is preliminary data.</text>
</comment>
<feature type="transmembrane region" description="Helical" evidence="10">
    <location>
        <begin position="416"/>
        <end position="438"/>
    </location>
</feature>
<dbReference type="PANTHER" id="PTHR43298:SF2">
    <property type="entry name" value="FMN_FAD EXPORTER YEEO-RELATED"/>
    <property type="match status" value="1"/>
</dbReference>
<feature type="transmembrane region" description="Helical" evidence="10">
    <location>
        <begin position="99"/>
        <end position="124"/>
    </location>
</feature>
<proteinExistence type="predicted"/>
<feature type="transmembrane region" description="Helical" evidence="10">
    <location>
        <begin position="196"/>
        <end position="216"/>
    </location>
</feature>
<name>A0A645AGL2_9ZZZZ</name>
<dbReference type="PIRSF" id="PIRSF006603">
    <property type="entry name" value="DinF"/>
    <property type="match status" value="1"/>
</dbReference>
<dbReference type="EMBL" id="VSSQ01013734">
    <property type="protein sequence ID" value="MPM52157.1"/>
    <property type="molecule type" value="Genomic_DNA"/>
</dbReference>
<evidence type="ECO:0000256" key="7">
    <source>
        <dbReference type="ARBA" id="ARBA00023065"/>
    </source>
</evidence>
<keyword evidence="2" id="KW-0813">Transport</keyword>
<dbReference type="GO" id="GO:0006811">
    <property type="term" value="P:monoatomic ion transport"/>
    <property type="evidence" value="ECO:0007669"/>
    <property type="project" value="UniProtKB-KW"/>
</dbReference>
<dbReference type="InterPro" id="IPR050222">
    <property type="entry name" value="MATE_MdtK"/>
</dbReference>
<evidence type="ECO:0000313" key="11">
    <source>
        <dbReference type="EMBL" id="MPM52157.1"/>
    </source>
</evidence>
<keyword evidence="8 10" id="KW-0472">Membrane</keyword>
<accession>A0A645AGL2</accession>
<comment type="subcellular location">
    <subcellularLocation>
        <location evidence="1">Cell membrane</location>
        <topology evidence="1">Multi-pass membrane protein</topology>
    </subcellularLocation>
</comment>
<keyword evidence="3" id="KW-0050">Antiport</keyword>
<evidence type="ECO:0000256" key="2">
    <source>
        <dbReference type="ARBA" id="ARBA00022448"/>
    </source>
</evidence>
<evidence type="ECO:0000256" key="6">
    <source>
        <dbReference type="ARBA" id="ARBA00022989"/>
    </source>
</evidence>
<evidence type="ECO:0000256" key="4">
    <source>
        <dbReference type="ARBA" id="ARBA00022475"/>
    </source>
</evidence>